<keyword evidence="5" id="KW-0443">Lipid metabolism</keyword>
<dbReference type="RefSeq" id="XP_027338943.1">
    <property type="nucleotide sequence ID" value="XM_027483142.1"/>
</dbReference>
<evidence type="ECO:0000256" key="5">
    <source>
        <dbReference type="ARBA" id="ARBA00023098"/>
    </source>
</evidence>
<dbReference type="CDD" id="cd23995">
    <property type="entry name" value="Seipin_BSCL2_like"/>
    <property type="match status" value="1"/>
</dbReference>
<dbReference type="KEGG" id="aprc:113852772"/>
<proteinExistence type="predicted"/>
<organism evidence="9 10">
    <name type="scientific">Abrus precatorius</name>
    <name type="common">Indian licorice</name>
    <name type="synonym">Glycine abrus</name>
    <dbReference type="NCBI Taxonomy" id="3816"/>
    <lineage>
        <taxon>Eukaryota</taxon>
        <taxon>Viridiplantae</taxon>
        <taxon>Streptophyta</taxon>
        <taxon>Embryophyta</taxon>
        <taxon>Tracheophyta</taxon>
        <taxon>Spermatophyta</taxon>
        <taxon>Magnoliopsida</taxon>
        <taxon>eudicotyledons</taxon>
        <taxon>Gunneridae</taxon>
        <taxon>Pentapetalae</taxon>
        <taxon>rosids</taxon>
        <taxon>fabids</taxon>
        <taxon>Fabales</taxon>
        <taxon>Fabaceae</taxon>
        <taxon>Papilionoideae</taxon>
        <taxon>50 kb inversion clade</taxon>
        <taxon>NPAAA clade</taxon>
        <taxon>indigoferoid/millettioid clade</taxon>
        <taxon>Abreae</taxon>
        <taxon>Abrus</taxon>
    </lineage>
</organism>
<feature type="compositionally biased region" description="Basic and acidic residues" evidence="7">
    <location>
        <begin position="102"/>
        <end position="113"/>
    </location>
</feature>
<keyword evidence="3" id="KW-0256">Endoplasmic reticulum</keyword>
<keyword evidence="6 8" id="KW-0472">Membrane</keyword>
<dbReference type="GeneID" id="113852772"/>
<reference evidence="10" key="2">
    <citation type="submission" date="2025-08" db="UniProtKB">
        <authorList>
            <consortium name="RefSeq"/>
        </authorList>
    </citation>
    <scope>IDENTIFICATION</scope>
    <source>
        <tissue evidence="10">Young leaves</tissue>
    </source>
</reference>
<dbReference type="GO" id="GO:0140042">
    <property type="term" value="P:lipid droplet formation"/>
    <property type="evidence" value="ECO:0007669"/>
    <property type="project" value="UniProtKB-ARBA"/>
</dbReference>
<name>A0A8B8K745_ABRPR</name>
<evidence type="ECO:0000313" key="9">
    <source>
        <dbReference type="Proteomes" id="UP000694853"/>
    </source>
</evidence>
<feature type="transmembrane region" description="Helical" evidence="8">
    <location>
        <begin position="244"/>
        <end position="269"/>
    </location>
</feature>
<feature type="region of interest" description="Disordered" evidence="7">
    <location>
        <begin position="22"/>
        <end position="79"/>
    </location>
</feature>
<dbReference type="OrthoDB" id="3990054at2759"/>
<accession>A0A8B8K745</accession>
<dbReference type="GO" id="GO:0006629">
    <property type="term" value="P:lipid metabolic process"/>
    <property type="evidence" value="ECO:0007669"/>
    <property type="project" value="UniProtKB-KW"/>
</dbReference>
<feature type="compositionally biased region" description="Polar residues" evidence="7">
    <location>
        <begin position="115"/>
        <end position="132"/>
    </location>
</feature>
<evidence type="ECO:0000256" key="7">
    <source>
        <dbReference type="SAM" id="MobiDB-lite"/>
    </source>
</evidence>
<dbReference type="AlphaFoldDB" id="A0A8B8K745"/>
<feature type="compositionally biased region" description="Basic residues" evidence="7">
    <location>
        <begin position="57"/>
        <end position="66"/>
    </location>
</feature>
<sequence>MDPPNSVEEHQDDDVFIDAIHPCAVEDSPEPSDSASTLSDPLPPSPEPKSYSPAATIRRRRVRHGFPVKQSSESSIESDLIHGARKSFQHEPKHRNLKQDEYSIEKHDSDEAQRVSASSEKNNDESTVTTAGNDDAACDSADSAPRLGDSSPNFLEFIAGMVIKALGFQIKLIFMFVTCPLFTMFHLCMFFIDPLGTTRRGKNFLIGILSRVWSFVFGCIRPYVQRWFKEDETIWSVAFRCGWGFLWSIYVCCVLFGLLVSSFVFSGFLMKCLVEKPIQIREVLNFDYTKQSPVAYVPIISCAGVVGGKGSSENNVDVRKWVGERVIPSKHKVQVTLSLRVPESGYNRNLGVFQTRVDFLLSNGKTIASSSQPCMLRFRSEPIRLVMTFLKIAPLVTGYISETQTLNVKMRGFVEGNIPTSCLKVTLEQRAEYQPSAGIPEIYDASLIVESELPFFKRIIWLWKMSIFIWITMVAFFTELLFALLFCRPIIIPKTRQRVTSARRHATLNSHQARS</sequence>
<evidence type="ECO:0000256" key="1">
    <source>
        <dbReference type="ARBA" id="ARBA00004477"/>
    </source>
</evidence>
<keyword evidence="9" id="KW-1185">Reference proteome</keyword>
<evidence type="ECO:0000256" key="3">
    <source>
        <dbReference type="ARBA" id="ARBA00022824"/>
    </source>
</evidence>
<gene>
    <name evidence="10" type="primary">LOC113852772</name>
</gene>
<feature type="transmembrane region" description="Helical" evidence="8">
    <location>
        <begin position="467"/>
        <end position="487"/>
    </location>
</feature>
<protein>
    <submittedName>
        <fullName evidence="10">Seipin-2</fullName>
    </submittedName>
</protein>
<keyword evidence="4 8" id="KW-1133">Transmembrane helix</keyword>
<dbReference type="PANTHER" id="PTHR21212:SF0">
    <property type="entry name" value="SEIPIN"/>
    <property type="match status" value="1"/>
</dbReference>
<feature type="compositionally biased region" description="Low complexity" evidence="7">
    <location>
        <begin position="134"/>
        <end position="144"/>
    </location>
</feature>
<keyword evidence="2 8" id="KW-0812">Transmembrane</keyword>
<comment type="subcellular location">
    <subcellularLocation>
        <location evidence="1">Endoplasmic reticulum membrane</location>
        <topology evidence="1">Multi-pass membrane protein</topology>
    </subcellularLocation>
</comment>
<dbReference type="InterPro" id="IPR009617">
    <property type="entry name" value="Seipin"/>
</dbReference>
<evidence type="ECO:0000256" key="4">
    <source>
        <dbReference type="ARBA" id="ARBA00022989"/>
    </source>
</evidence>
<dbReference type="PANTHER" id="PTHR21212">
    <property type="entry name" value="BERNARDINELLI-SEIP CONGENITAL LIPODYSTROPHY 2 HOMOLOG BSCL2 PROTEIN"/>
    <property type="match status" value="1"/>
</dbReference>
<dbReference type="GO" id="GO:0005789">
    <property type="term" value="C:endoplasmic reticulum membrane"/>
    <property type="evidence" value="ECO:0007669"/>
    <property type="project" value="UniProtKB-SubCell"/>
</dbReference>
<evidence type="ECO:0000256" key="2">
    <source>
        <dbReference type="ARBA" id="ARBA00022692"/>
    </source>
</evidence>
<dbReference type="Pfam" id="PF06775">
    <property type="entry name" value="Seipin"/>
    <property type="match status" value="1"/>
</dbReference>
<feature type="transmembrane region" description="Helical" evidence="8">
    <location>
        <begin position="172"/>
        <end position="192"/>
    </location>
</feature>
<reference evidence="9" key="1">
    <citation type="journal article" date="2019" name="Toxins">
        <title>Detection of Abrin-Like and Prepropulchellin-Like Toxin Genes and Transcripts Using Whole Genome Sequencing and Full-Length Transcript Sequencing of Abrus precatorius.</title>
        <authorList>
            <person name="Hovde B.T."/>
            <person name="Daligault H.E."/>
            <person name="Hanschen E.R."/>
            <person name="Kunde Y.A."/>
            <person name="Johnson M.B."/>
            <person name="Starkenburg S.R."/>
            <person name="Johnson S.L."/>
        </authorList>
    </citation>
    <scope>NUCLEOTIDE SEQUENCE [LARGE SCALE GENOMIC DNA]</scope>
</reference>
<feature type="region of interest" description="Disordered" evidence="7">
    <location>
        <begin position="102"/>
        <end position="145"/>
    </location>
</feature>
<dbReference type="Proteomes" id="UP000694853">
    <property type="component" value="Unplaced"/>
</dbReference>
<evidence type="ECO:0000256" key="6">
    <source>
        <dbReference type="ARBA" id="ARBA00023136"/>
    </source>
</evidence>
<evidence type="ECO:0000256" key="8">
    <source>
        <dbReference type="SAM" id="Phobius"/>
    </source>
</evidence>
<evidence type="ECO:0000313" key="10">
    <source>
        <dbReference type="RefSeq" id="XP_027338943.1"/>
    </source>
</evidence>